<dbReference type="PRINTS" id="PR00038">
    <property type="entry name" value="HTHLUXR"/>
</dbReference>
<keyword evidence="3" id="KW-0805">Transcription regulation</keyword>
<dbReference type="Proteomes" id="UP000298246">
    <property type="component" value="Unassembled WGS sequence"/>
</dbReference>
<keyword evidence="4" id="KW-0238">DNA-binding</keyword>
<dbReference type="InterPro" id="IPR036388">
    <property type="entry name" value="WH-like_DNA-bd_sf"/>
</dbReference>
<dbReference type="AlphaFoldDB" id="A0A4Y8Q331"/>
<dbReference type="PANTHER" id="PTHR43214:SF1">
    <property type="entry name" value="TRANSCRIPTIONAL REGULATORY PROTEIN COMA"/>
    <property type="match status" value="1"/>
</dbReference>
<keyword evidence="10" id="KW-1185">Reference proteome</keyword>
<keyword evidence="5" id="KW-0804">Transcription</keyword>
<dbReference type="PROSITE" id="PS50043">
    <property type="entry name" value="HTH_LUXR_2"/>
    <property type="match status" value="1"/>
</dbReference>
<evidence type="ECO:0000256" key="2">
    <source>
        <dbReference type="ARBA" id="ARBA00023012"/>
    </source>
</evidence>
<accession>A0A4Y8Q331</accession>
<evidence type="ECO:0000313" key="9">
    <source>
        <dbReference type="EMBL" id="TFE88304.1"/>
    </source>
</evidence>
<sequence>MNAPMPPDSPVTAIVIDDHPLMAGATRQLLEQTGDIRVLATAVTGQAGLELIGQHRPELVVLDYQLPDLSGIQLAEQIRRIDAEVRIVLFTGHDLSALADIIVWELGISAVISKDTPEAIVQHMIPCVLHDQLVLPRPLLNRLRRPQRVSLYQTPLTDEDIHILQMVSRGVTHEAIADKIHTSRRTVDNHLRKIYEKLGVASKIQALQKVLGDEQYAAYFREENES</sequence>
<evidence type="ECO:0008006" key="11">
    <source>
        <dbReference type="Google" id="ProtNLM"/>
    </source>
</evidence>
<dbReference type="InterPro" id="IPR011006">
    <property type="entry name" value="CheY-like_superfamily"/>
</dbReference>
<dbReference type="InterPro" id="IPR001789">
    <property type="entry name" value="Sig_transdc_resp-reg_receiver"/>
</dbReference>
<evidence type="ECO:0000259" key="7">
    <source>
        <dbReference type="PROSITE" id="PS50043"/>
    </source>
</evidence>
<keyword evidence="1 6" id="KW-0597">Phosphoprotein</keyword>
<evidence type="ECO:0000313" key="10">
    <source>
        <dbReference type="Proteomes" id="UP000298246"/>
    </source>
</evidence>
<evidence type="ECO:0000256" key="6">
    <source>
        <dbReference type="PROSITE-ProRule" id="PRU00169"/>
    </source>
</evidence>
<dbReference type="SUPFAM" id="SSF46894">
    <property type="entry name" value="C-terminal effector domain of the bipartite response regulators"/>
    <property type="match status" value="1"/>
</dbReference>
<dbReference type="Gene3D" id="3.40.50.2300">
    <property type="match status" value="1"/>
</dbReference>
<dbReference type="OrthoDB" id="118459at2"/>
<dbReference type="InterPro" id="IPR000792">
    <property type="entry name" value="Tscrpt_reg_LuxR_C"/>
</dbReference>
<dbReference type="SMART" id="SM00421">
    <property type="entry name" value="HTH_LUXR"/>
    <property type="match status" value="1"/>
</dbReference>
<evidence type="ECO:0000259" key="8">
    <source>
        <dbReference type="PROSITE" id="PS50110"/>
    </source>
</evidence>
<evidence type="ECO:0000256" key="5">
    <source>
        <dbReference type="ARBA" id="ARBA00023163"/>
    </source>
</evidence>
<comment type="caution">
    <text evidence="9">The sequence shown here is derived from an EMBL/GenBank/DDBJ whole genome shotgun (WGS) entry which is preliminary data.</text>
</comment>
<dbReference type="PROSITE" id="PS50110">
    <property type="entry name" value="RESPONSE_REGULATORY"/>
    <property type="match status" value="1"/>
</dbReference>
<dbReference type="SUPFAM" id="SSF52172">
    <property type="entry name" value="CheY-like"/>
    <property type="match status" value="1"/>
</dbReference>
<dbReference type="InterPro" id="IPR058245">
    <property type="entry name" value="NreC/VraR/RcsB-like_REC"/>
</dbReference>
<dbReference type="GO" id="GO:0006355">
    <property type="term" value="P:regulation of DNA-templated transcription"/>
    <property type="evidence" value="ECO:0007669"/>
    <property type="project" value="InterPro"/>
</dbReference>
<protein>
    <recommendedName>
        <fullName evidence="11">LuxR family transcriptional regulator</fullName>
    </recommendedName>
</protein>
<dbReference type="PANTHER" id="PTHR43214">
    <property type="entry name" value="TWO-COMPONENT RESPONSE REGULATOR"/>
    <property type="match status" value="1"/>
</dbReference>
<evidence type="ECO:0000256" key="3">
    <source>
        <dbReference type="ARBA" id="ARBA00023015"/>
    </source>
</evidence>
<evidence type="ECO:0000256" key="4">
    <source>
        <dbReference type="ARBA" id="ARBA00023125"/>
    </source>
</evidence>
<dbReference type="SMART" id="SM00448">
    <property type="entry name" value="REC"/>
    <property type="match status" value="1"/>
</dbReference>
<reference evidence="9 10" key="1">
    <citation type="submission" date="2017-03" db="EMBL/GenBank/DDBJ databases">
        <title>Isolation of Levoglucosan Utilizing Bacteria.</title>
        <authorList>
            <person name="Arya A.S."/>
        </authorList>
    </citation>
    <scope>NUCLEOTIDE SEQUENCE [LARGE SCALE GENOMIC DNA]</scope>
    <source>
        <strain evidence="9 10">MEC069</strain>
    </source>
</reference>
<dbReference type="CDD" id="cd17535">
    <property type="entry name" value="REC_NarL-like"/>
    <property type="match status" value="1"/>
</dbReference>
<feature type="modified residue" description="4-aspartylphosphate" evidence="6">
    <location>
        <position position="63"/>
    </location>
</feature>
<gene>
    <name evidence="9" type="ORF">B5M42_10295</name>
</gene>
<feature type="domain" description="Response regulatory" evidence="8">
    <location>
        <begin position="12"/>
        <end position="129"/>
    </location>
</feature>
<dbReference type="Pfam" id="PF00196">
    <property type="entry name" value="GerE"/>
    <property type="match status" value="1"/>
</dbReference>
<dbReference type="Gene3D" id="1.10.10.10">
    <property type="entry name" value="Winged helix-like DNA-binding domain superfamily/Winged helix DNA-binding domain"/>
    <property type="match status" value="1"/>
</dbReference>
<dbReference type="GO" id="GO:0003677">
    <property type="term" value="F:DNA binding"/>
    <property type="evidence" value="ECO:0007669"/>
    <property type="project" value="UniProtKB-KW"/>
</dbReference>
<name>A0A4Y8Q331_9BACL</name>
<organism evidence="9 10">
    <name type="scientific">Paenibacillus athensensis</name>
    <dbReference type="NCBI Taxonomy" id="1967502"/>
    <lineage>
        <taxon>Bacteria</taxon>
        <taxon>Bacillati</taxon>
        <taxon>Bacillota</taxon>
        <taxon>Bacilli</taxon>
        <taxon>Bacillales</taxon>
        <taxon>Paenibacillaceae</taxon>
        <taxon>Paenibacillus</taxon>
    </lineage>
</organism>
<feature type="domain" description="HTH luxR-type" evidence="7">
    <location>
        <begin position="149"/>
        <end position="214"/>
    </location>
</feature>
<dbReference type="InterPro" id="IPR039420">
    <property type="entry name" value="WalR-like"/>
</dbReference>
<dbReference type="InterPro" id="IPR016032">
    <property type="entry name" value="Sig_transdc_resp-reg_C-effctor"/>
</dbReference>
<proteinExistence type="predicted"/>
<keyword evidence="2" id="KW-0902">Two-component regulatory system</keyword>
<dbReference type="RefSeq" id="WP_134752410.1">
    <property type="nucleotide sequence ID" value="NZ_MYFO02000004.1"/>
</dbReference>
<evidence type="ECO:0000256" key="1">
    <source>
        <dbReference type="ARBA" id="ARBA00022553"/>
    </source>
</evidence>
<dbReference type="Pfam" id="PF00072">
    <property type="entry name" value="Response_reg"/>
    <property type="match status" value="1"/>
</dbReference>
<dbReference type="EMBL" id="MYFO01000010">
    <property type="protein sequence ID" value="TFE88304.1"/>
    <property type="molecule type" value="Genomic_DNA"/>
</dbReference>
<dbReference type="CDD" id="cd06170">
    <property type="entry name" value="LuxR_C_like"/>
    <property type="match status" value="1"/>
</dbReference>
<dbReference type="GO" id="GO:0000160">
    <property type="term" value="P:phosphorelay signal transduction system"/>
    <property type="evidence" value="ECO:0007669"/>
    <property type="project" value="UniProtKB-KW"/>
</dbReference>